<proteinExistence type="predicted"/>
<dbReference type="Proteomes" id="UP000887013">
    <property type="component" value="Unassembled WGS sequence"/>
</dbReference>
<organism evidence="1 2">
    <name type="scientific">Nephila pilipes</name>
    <name type="common">Giant wood spider</name>
    <name type="synonym">Nephila maculata</name>
    <dbReference type="NCBI Taxonomy" id="299642"/>
    <lineage>
        <taxon>Eukaryota</taxon>
        <taxon>Metazoa</taxon>
        <taxon>Ecdysozoa</taxon>
        <taxon>Arthropoda</taxon>
        <taxon>Chelicerata</taxon>
        <taxon>Arachnida</taxon>
        <taxon>Araneae</taxon>
        <taxon>Araneomorphae</taxon>
        <taxon>Entelegynae</taxon>
        <taxon>Araneoidea</taxon>
        <taxon>Nephilidae</taxon>
        <taxon>Nephila</taxon>
    </lineage>
</organism>
<name>A0A8X6QUY3_NEPPI</name>
<dbReference type="AlphaFoldDB" id="A0A8X6QUY3"/>
<dbReference type="EMBL" id="BMAW01034015">
    <property type="protein sequence ID" value="GFU33120.1"/>
    <property type="molecule type" value="Genomic_DNA"/>
</dbReference>
<gene>
    <name evidence="1" type="ORF">NPIL_512401</name>
</gene>
<evidence type="ECO:0000313" key="2">
    <source>
        <dbReference type="Proteomes" id="UP000887013"/>
    </source>
</evidence>
<sequence length="119" mass="13075">MDLVETLRLSFPCPESTSLSENVAKSRDKGSFGVKQICPLSPPCNRRRVQAVRQGQHRSQGQCAGVVMDDVVVPRASECITWLSDDSGSATEGIDTENIAPLALFQHLQYCYFLYPVGV</sequence>
<comment type="caution">
    <text evidence="1">The sequence shown here is derived from an EMBL/GenBank/DDBJ whole genome shotgun (WGS) entry which is preliminary data.</text>
</comment>
<protein>
    <submittedName>
        <fullName evidence="1">Uncharacterized protein</fullName>
    </submittedName>
</protein>
<reference evidence="1" key="1">
    <citation type="submission" date="2020-08" db="EMBL/GenBank/DDBJ databases">
        <title>Multicomponent nature underlies the extraordinary mechanical properties of spider dragline silk.</title>
        <authorList>
            <person name="Kono N."/>
            <person name="Nakamura H."/>
            <person name="Mori M."/>
            <person name="Yoshida Y."/>
            <person name="Ohtoshi R."/>
            <person name="Malay A.D."/>
            <person name="Moran D.A.P."/>
            <person name="Tomita M."/>
            <person name="Numata K."/>
            <person name="Arakawa K."/>
        </authorList>
    </citation>
    <scope>NUCLEOTIDE SEQUENCE</scope>
</reference>
<evidence type="ECO:0000313" key="1">
    <source>
        <dbReference type="EMBL" id="GFU33120.1"/>
    </source>
</evidence>
<keyword evidence="2" id="KW-1185">Reference proteome</keyword>
<accession>A0A8X6QUY3</accession>